<gene>
    <name evidence="3" type="ORF">ACFQS1_14070</name>
</gene>
<evidence type="ECO:0000259" key="2">
    <source>
        <dbReference type="Pfam" id="PF11997"/>
    </source>
</evidence>
<evidence type="ECO:0000313" key="3">
    <source>
        <dbReference type="EMBL" id="MFC7275116.1"/>
    </source>
</evidence>
<name>A0ABW2HRA1_9ACTN</name>
<dbReference type="InterPro" id="IPR022622">
    <property type="entry name" value="DUF3492"/>
</dbReference>
<dbReference type="SUPFAM" id="SSF53756">
    <property type="entry name" value="UDP-Glycosyltransferase/glycogen phosphorylase"/>
    <property type="match status" value="1"/>
</dbReference>
<dbReference type="Pfam" id="PF13692">
    <property type="entry name" value="Glyco_trans_1_4"/>
    <property type="match status" value="1"/>
</dbReference>
<evidence type="ECO:0000313" key="4">
    <source>
        <dbReference type="Proteomes" id="UP001596548"/>
    </source>
</evidence>
<reference evidence="4" key="1">
    <citation type="journal article" date="2019" name="Int. J. Syst. Evol. Microbiol.">
        <title>The Global Catalogue of Microorganisms (GCM) 10K type strain sequencing project: providing services to taxonomists for standard genome sequencing and annotation.</title>
        <authorList>
            <consortium name="The Broad Institute Genomics Platform"/>
            <consortium name="The Broad Institute Genome Sequencing Center for Infectious Disease"/>
            <person name="Wu L."/>
            <person name="Ma J."/>
        </authorList>
    </citation>
    <scope>NUCLEOTIDE SEQUENCE [LARGE SCALE GENOMIC DNA]</scope>
    <source>
        <strain evidence="4">XZYJT-10</strain>
    </source>
</reference>
<dbReference type="EMBL" id="JBHTBJ010000008">
    <property type="protein sequence ID" value="MFC7275116.1"/>
    <property type="molecule type" value="Genomic_DNA"/>
</dbReference>
<dbReference type="PANTHER" id="PTHR12526">
    <property type="entry name" value="GLYCOSYLTRANSFERASE"/>
    <property type="match status" value="1"/>
</dbReference>
<feature type="compositionally biased region" description="Basic and acidic residues" evidence="1">
    <location>
        <begin position="630"/>
        <end position="664"/>
    </location>
</feature>
<dbReference type="Gene3D" id="3.40.50.2000">
    <property type="entry name" value="Glycogen Phosphorylase B"/>
    <property type="match status" value="2"/>
</dbReference>
<protein>
    <submittedName>
        <fullName evidence="3">DUF3492 domain-containing protein</fullName>
    </submittedName>
</protein>
<feature type="compositionally biased region" description="Low complexity" evidence="1">
    <location>
        <begin position="608"/>
        <end position="629"/>
    </location>
</feature>
<dbReference type="Proteomes" id="UP001596548">
    <property type="component" value="Unassembled WGS sequence"/>
</dbReference>
<dbReference type="PANTHER" id="PTHR12526:SF636">
    <property type="entry name" value="BLL3647 PROTEIN"/>
    <property type="match status" value="1"/>
</dbReference>
<keyword evidence="4" id="KW-1185">Reference proteome</keyword>
<proteinExistence type="predicted"/>
<dbReference type="RefSeq" id="WP_378967878.1">
    <property type="nucleotide sequence ID" value="NZ_JBHTBJ010000008.1"/>
</dbReference>
<sequence>MKSTPSHERVCLLTGGGYPYRRDALSGWCRTLVQGLRRFRFDLLTVTDREPPSAPAYPLPLNVGSASAVQINREPARERRRGDSNESGRGAAHLLCRGLLDADRFAAGLRGLAELATERPDPLTGVPLADLLMDAWRIGPDAPDDPPLPRLGHRDARTAATLLKHALGALVVPLPETDLIHCVGGTTPLLAALAGRWRTGAPLLLTEARAPVARHRPAEDRLSPAVRAVLRRFRAAVARIGYAEAGLIAPLSAYHHGHALRHGAEAARLVQVPAGVDPSEYPGAAEPASEPAVVWAGSGGPDSGLAPLLAAFEQVAAAQPGTVLHLVGVTPAHVDFCAEQIERTGLGRAVRLHPLPADPRDRYTAGHVVAHVPGPADPPYRLIEAMMSGRAVVGVDVGPAAETLGDAGVLVQPDDPAELAIAIVGLLRAPARRRQLGDAARRRALLHFTTDRVVRVYGALYTDLAALPPAPAFELALAVPAPRAALPATLRWLTPAGASPADATWANATRAEGGGTDDAGAHAARADDAHAHAAQADGTHAHAARADDDAGGRRGRHAARTAPPAPGGPLPGGSEDPFAAMPPPGHVADPAAIALDVFPPRPGHEAPAGQQERAGQALAGQALAGQARAGQHERSGREERAGQHERAGREELAGRHERAGREAPGEVVGEPEKALAGASPAWPMFRKGGNEL</sequence>
<comment type="caution">
    <text evidence="3">The sequence shown here is derived from an EMBL/GenBank/DDBJ whole genome shotgun (WGS) entry which is preliminary data.</text>
</comment>
<accession>A0ABW2HRA1</accession>
<dbReference type="Pfam" id="PF11997">
    <property type="entry name" value="DUF3492"/>
    <property type="match status" value="1"/>
</dbReference>
<feature type="region of interest" description="Disordered" evidence="1">
    <location>
        <begin position="508"/>
        <end position="692"/>
    </location>
</feature>
<organism evidence="3 4">
    <name type="scientific">Paractinoplanes rhizophilus</name>
    <dbReference type="NCBI Taxonomy" id="1416877"/>
    <lineage>
        <taxon>Bacteria</taxon>
        <taxon>Bacillati</taxon>
        <taxon>Actinomycetota</taxon>
        <taxon>Actinomycetes</taxon>
        <taxon>Micromonosporales</taxon>
        <taxon>Micromonosporaceae</taxon>
        <taxon>Paractinoplanes</taxon>
    </lineage>
</organism>
<evidence type="ECO:0000256" key="1">
    <source>
        <dbReference type="SAM" id="MobiDB-lite"/>
    </source>
</evidence>
<feature type="domain" description="DUF3492" evidence="2">
    <location>
        <begin position="9"/>
        <end position="266"/>
    </location>
</feature>